<keyword evidence="7 9" id="KW-0472">Membrane</keyword>
<protein>
    <submittedName>
        <fullName evidence="11">Transporter, NhaC family (TC 2.A.35)</fullName>
    </submittedName>
</protein>
<dbReference type="AlphaFoldDB" id="A0A1G6N494"/>
<dbReference type="STRING" id="604330.SAMN04489857_1353"/>
<feature type="transmembrane region" description="Helical" evidence="9">
    <location>
        <begin position="222"/>
        <end position="239"/>
    </location>
</feature>
<evidence type="ECO:0000256" key="3">
    <source>
        <dbReference type="ARBA" id="ARBA00022449"/>
    </source>
</evidence>
<feature type="transmembrane region" description="Helical" evidence="9">
    <location>
        <begin position="409"/>
        <end position="428"/>
    </location>
</feature>
<dbReference type="RefSeq" id="WP_090847677.1">
    <property type="nucleotide sequence ID" value="NZ_FMZL01000029.1"/>
</dbReference>
<keyword evidence="6 9" id="KW-1133">Transmembrane helix</keyword>
<feature type="transmembrane region" description="Helical" evidence="9">
    <location>
        <begin position="251"/>
        <end position="273"/>
    </location>
</feature>
<dbReference type="PANTHER" id="PTHR33451">
    <property type="entry name" value="MALATE-2H(+)/NA(+)-LACTATE ANTIPORTER"/>
    <property type="match status" value="1"/>
</dbReference>
<evidence type="ECO:0000259" key="10">
    <source>
        <dbReference type="Pfam" id="PF03553"/>
    </source>
</evidence>
<keyword evidence="12" id="KW-1185">Reference proteome</keyword>
<organism evidence="11 12">
    <name type="scientific">Parafannyhessea umbonata</name>
    <dbReference type="NCBI Taxonomy" id="604330"/>
    <lineage>
        <taxon>Bacteria</taxon>
        <taxon>Bacillati</taxon>
        <taxon>Actinomycetota</taxon>
        <taxon>Coriobacteriia</taxon>
        <taxon>Coriobacteriales</taxon>
        <taxon>Atopobiaceae</taxon>
        <taxon>Parafannyhessea</taxon>
    </lineage>
</organism>
<dbReference type="InterPro" id="IPR052180">
    <property type="entry name" value="NhaC_Na-H+_Antiporter"/>
</dbReference>
<evidence type="ECO:0000256" key="1">
    <source>
        <dbReference type="ARBA" id="ARBA00004651"/>
    </source>
</evidence>
<keyword evidence="5 9" id="KW-0812">Transmembrane</keyword>
<gene>
    <name evidence="11" type="ORF">SAMN04487824_1292</name>
</gene>
<evidence type="ECO:0000256" key="8">
    <source>
        <dbReference type="ARBA" id="ARBA00038435"/>
    </source>
</evidence>
<evidence type="ECO:0000313" key="11">
    <source>
        <dbReference type="EMBL" id="SDC62521.1"/>
    </source>
</evidence>
<feature type="transmembrane region" description="Helical" evidence="9">
    <location>
        <begin position="60"/>
        <end position="80"/>
    </location>
</feature>
<keyword evidence="2" id="KW-0813">Transport</keyword>
<reference evidence="12" key="1">
    <citation type="submission" date="2016-10" db="EMBL/GenBank/DDBJ databases">
        <authorList>
            <person name="Varghese N."/>
            <person name="Submissions S."/>
        </authorList>
    </citation>
    <scope>NUCLEOTIDE SEQUENCE [LARGE SCALE GENOMIC DNA]</scope>
    <source>
        <strain evidence="12">DSM 22619</strain>
    </source>
</reference>
<accession>A0A1G6N494</accession>
<feature type="transmembrane region" description="Helical" evidence="9">
    <location>
        <begin position="100"/>
        <end position="127"/>
    </location>
</feature>
<dbReference type="Pfam" id="PF03553">
    <property type="entry name" value="Na_H_antiporter"/>
    <property type="match status" value="1"/>
</dbReference>
<dbReference type="InterPro" id="IPR018461">
    <property type="entry name" value="Na/H_Antiport_NhaC-like_C"/>
</dbReference>
<evidence type="ECO:0000256" key="4">
    <source>
        <dbReference type="ARBA" id="ARBA00022475"/>
    </source>
</evidence>
<dbReference type="PANTHER" id="PTHR33451:SF3">
    <property type="entry name" value="MALATE-2H(+)_NA(+)-LACTATE ANTIPORTER"/>
    <property type="match status" value="1"/>
</dbReference>
<evidence type="ECO:0000256" key="6">
    <source>
        <dbReference type="ARBA" id="ARBA00022989"/>
    </source>
</evidence>
<evidence type="ECO:0000256" key="2">
    <source>
        <dbReference type="ARBA" id="ARBA00022448"/>
    </source>
</evidence>
<evidence type="ECO:0000256" key="5">
    <source>
        <dbReference type="ARBA" id="ARBA00022692"/>
    </source>
</evidence>
<comment type="subcellular location">
    <subcellularLocation>
        <location evidence="1">Cell membrane</location>
        <topology evidence="1">Multi-pass membrane protein</topology>
    </subcellularLocation>
</comment>
<proteinExistence type="inferred from homology"/>
<sequence length="459" mass="47944">MVEAGILLTFALVLLAGIVLGAPLLPLLVFGMLLFASYGLWRGFSAREVARMAASGLKSVGSVLTLFVLIGALTASWRAAGTIPAITCWSATLVSPRNLVLLSFLLTSAMSMLVGSSYAAAATVGVICMTIATAMKADVALVGGAILAGAFVGDRCSPMSSSAALVASITKTQVFDNVRRMVRTGAVPFALCCVVYGIAGMTSSGSAMRPSFAGSFASSFDLGWVVIVPTVLILVLSLLKVSVKRTMVASLVAALLVCVFVQHVSVAELPAILVFGYKCKNMAIARMVNGGGIVSMLDIALVVGVASTYSGIFRETGLLLGLRDYVDKVARHSTPFVSVLLTSIATCTIACDQVVALMLTCQLCEGTERDGSALALDLENSAAVIPSVIPWSTSCVGIVAFVGMPMTSILWNCLSVLIPLWTLAISMYQHSHAGFSDTHTARLLGLDRRDDARRLARAA</sequence>
<dbReference type="Proteomes" id="UP000198528">
    <property type="component" value="Unassembled WGS sequence"/>
</dbReference>
<feature type="transmembrane region" description="Helical" evidence="9">
    <location>
        <begin position="181"/>
        <end position="202"/>
    </location>
</feature>
<feature type="transmembrane region" description="Helical" evidence="9">
    <location>
        <begin position="6"/>
        <end position="39"/>
    </location>
</feature>
<feature type="domain" description="Na+/H+ antiporter NhaC-like C-terminal" evidence="10">
    <location>
        <begin position="149"/>
        <end position="415"/>
    </location>
</feature>
<feature type="transmembrane region" description="Helical" evidence="9">
    <location>
        <begin position="380"/>
        <end position="402"/>
    </location>
</feature>
<evidence type="ECO:0000256" key="9">
    <source>
        <dbReference type="SAM" id="Phobius"/>
    </source>
</evidence>
<keyword evidence="4" id="KW-1003">Cell membrane</keyword>
<feature type="transmembrane region" description="Helical" evidence="9">
    <location>
        <begin position="334"/>
        <end position="360"/>
    </location>
</feature>
<keyword evidence="3" id="KW-0050">Antiport</keyword>
<evidence type="ECO:0000313" key="12">
    <source>
        <dbReference type="Proteomes" id="UP000198528"/>
    </source>
</evidence>
<comment type="similarity">
    <text evidence="8">Belongs to the NhaC Na(+)/H(+) (TC 2.A.35) antiporter family.</text>
</comment>
<evidence type="ECO:0000256" key="7">
    <source>
        <dbReference type="ARBA" id="ARBA00023136"/>
    </source>
</evidence>
<dbReference type="GO" id="GO:0005886">
    <property type="term" value="C:plasma membrane"/>
    <property type="evidence" value="ECO:0007669"/>
    <property type="project" value="UniProtKB-SubCell"/>
</dbReference>
<name>A0A1G6N494_9ACTN</name>
<feature type="transmembrane region" description="Helical" evidence="9">
    <location>
        <begin position="293"/>
        <end position="313"/>
    </location>
</feature>
<dbReference type="GO" id="GO:0015297">
    <property type="term" value="F:antiporter activity"/>
    <property type="evidence" value="ECO:0007669"/>
    <property type="project" value="UniProtKB-KW"/>
</dbReference>
<dbReference type="EMBL" id="FMZL01000029">
    <property type="protein sequence ID" value="SDC62521.1"/>
    <property type="molecule type" value="Genomic_DNA"/>
</dbReference>